<dbReference type="Proteomes" id="UP001285244">
    <property type="component" value="Unassembled WGS sequence"/>
</dbReference>
<keyword evidence="2" id="KW-1185">Reference proteome</keyword>
<evidence type="ECO:0000313" key="2">
    <source>
        <dbReference type="Proteomes" id="UP001285244"/>
    </source>
</evidence>
<organism evidence="1 2">
    <name type="scientific">Absicoccus intestinalis</name>
    <dbReference type="NCBI Taxonomy" id="2926319"/>
    <lineage>
        <taxon>Bacteria</taxon>
        <taxon>Bacillati</taxon>
        <taxon>Bacillota</taxon>
        <taxon>Erysipelotrichia</taxon>
        <taxon>Erysipelotrichales</taxon>
        <taxon>Erysipelotrichaceae</taxon>
        <taxon>Absicoccus</taxon>
    </lineage>
</organism>
<accession>A0ABU4WM77</accession>
<proteinExistence type="predicted"/>
<name>A0ABU4WM77_9FIRM</name>
<gene>
    <name evidence="1" type="ORF">MOZ64_04815</name>
</gene>
<sequence length="82" mass="9575">MSAIVHLEPKEFIETMYEQKGKMKVHPYVLDCGIATMIYMFDGTDGNTYYLDRAFTACPEVIAHQDKYRLHADMYRKVALIH</sequence>
<evidence type="ECO:0000313" key="1">
    <source>
        <dbReference type="EMBL" id="MDX8417161.1"/>
    </source>
</evidence>
<comment type="caution">
    <text evidence="1">The sequence shown here is derived from an EMBL/GenBank/DDBJ whole genome shotgun (WGS) entry which is preliminary data.</text>
</comment>
<dbReference type="EMBL" id="JALBUS010000005">
    <property type="protein sequence ID" value="MDX8417161.1"/>
    <property type="molecule type" value="Genomic_DNA"/>
</dbReference>
<reference evidence="1 2" key="1">
    <citation type="submission" date="2022-03" db="EMBL/GenBank/DDBJ databases">
        <title>Novel taxa within the pig intestine.</title>
        <authorList>
            <person name="Wylensek D."/>
            <person name="Bishof K."/>
            <person name="Afrizal A."/>
            <person name="Clavel T."/>
        </authorList>
    </citation>
    <scope>NUCLEOTIDE SEQUENCE [LARGE SCALE GENOMIC DNA]</scope>
    <source>
        <strain evidence="1 2">Cla-KB-P134</strain>
    </source>
</reference>
<dbReference type="RefSeq" id="WP_320325455.1">
    <property type="nucleotide sequence ID" value="NZ_JALBUS010000005.1"/>
</dbReference>
<protein>
    <submittedName>
        <fullName evidence="1">Uncharacterized protein</fullName>
    </submittedName>
</protein>